<dbReference type="InterPro" id="IPR044691">
    <property type="entry name" value="DCC1_Trx"/>
</dbReference>
<sequence length="123" mass="14396">MSTERGKVTVYYDGACPSCVKDRRSYERLAGRNGDDVVWVDITGKDNELRQCGIDPHKALTELHVKDENQKVFSELDAYIVLMSKVSVLKPLAWFIGLPFIRPLLSRFYHWQVNRRLRRDKRL</sequence>
<organism evidence="1 2">
    <name type="scientific">Nitrosospira multiformis</name>
    <dbReference type="NCBI Taxonomy" id="1231"/>
    <lineage>
        <taxon>Bacteria</taxon>
        <taxon>Pseudomonadati</taxon>
        <taxon>Pseudomonadota</taxon>
        <taxon>Betaproteobacteria</taxon>
        <taxon>Nitrosomonadales</taxon>
        <taxon>Nitrosomonadaceae</taxon>
        <taxon>Nitrosospira</taxon>
    </lineage>
</organism>
<dbReference type="RefSeq" id="WP_074630681.1">
    <property type="nucleotide sequence ID" value="NZ_FNKY01000001.1"/>
</dbReference>
<dbReference type="PANTHER" id="PTHR34290:SF2">
    <property type="entry name" value="OS04G0668800 PROTEIN"/>
    <property type="match status" value="1"/>
</dbReference>
<keyword evidence="2" id="KW-1185">Reference proteome</keyword>
<dbReference type="Pfam" id="PF04134">
    <property type="entry name" value="DCC1-like"/>
    <property type="match status" value="1"/>
</dbReference>
<evidence type="ECO:0000313" key="1">
    <source>
        <dbReference type="EMBL" id="SDQ35977.1"/>
    </source>
</evidence>
<dbReference type="Proteomes" id="UP000183471">
    <property type="component" value="Unassembled WGS sequence"/>
</dbReference>
<dbReference type="PANTHER" id="PTHR34290">
    <property type="entry name" value="SI:CH73-390P7.2"/>
    <property type="match status" value="1"/>
</dbReference>
<dbReference type="EMBL" id="FNKY01000001">
    <property type="protein sequence ID" value="SDQ35977.1"/>
    <property type="molecule type" value="Genomic_DNA"/>
</dbReference>
<dbReference type="InterPro" id="IPR007263">
    <property type="entry name" value="DCC1-like"/>
</dbReference>
<evidence type="ECO:0000313" key="2">
    <source>
        <dbReference type="Proteomes" id="UP000183471"/>
    </source>
</evidence>
<gene>
    <name evidence="1" type="ORF">SAMN05216402_0547</name>
</gene>
<accession>A0ABY0T6V2</accession>
<protein>
    <submittedName>
        <fullName evidence="1">Predicted thiol-disulfide oxidoreductase YuxK, DCC family</fullName>
    </submittedName>
</protein>
<name>A0ABY0T6V2_9PROT</name>
<comment type="caution">
    <text evidence="1">The sequence shown here is derived from an EMBL/GenBank/DDBJ whole genome shotgun (WGS) entry which is preliminary data.</text>
</comment>
<reference evidence="1 2" key="1">
    <citation type="submission" date="2016-10" db="EMBL/GenBank/DDBJ databases">
        <authorList>
            <person name="Varghese N."/>
            <person name="Submissions S."/>
        </authorList>
    </citation>
    <scope>NUCLEOTIDE SEQUENCE [LARGE SCALE GENOMIC DNA]</scope>
    <source>
        <strain evidence="1 2">Nl1</strain>
    </source>
</reference>
<proteinExistence type="predicted"/>